<dbReference type="Pfam" id="PF00059">
    <property type="entry name" value="Lectin_C"/>
    <property type="match status" value="1"/>
</dbReference>
<dbReference type="PROSITE" id="PS50041">
    <property type="entry name" value="C_TYPE_LECTIN_2"/>
    <property type="match status" value="1"/>
</dbReference>
<dbReference type="OrthoDB" id="10057776at2759"/>
<organism evidence="3 4">
    <name type="scientific">Holothuria leucospilota</name>
    <name type="common">Black long sea cucumber</name>
    <name type="synonym">Mertensiothuria leucospilota</name>
    <dbReference type="NCBI Taxonomy" id="206669"/>
    <lineage>
        <taxon>Eukaryota</taxon>
        <taxon>Metazoa</taxon>
        <taxon>Echinodermata</taxon>
        <taxon>Eleutherozoa</taxon>
        <taxon>Echinozoa</taxon>
        <taxon>Holothuroidea</taxon>
        <taxon>Aspidochirotacea</taxon>
        <taxon>Aspidochirotida</taxon>
        <taxon>Holothuriidae</taxon>
        <taxon>Holothuria</taxon>
    </lineage>
</organism>
<dbReference type="InterPro" id="IPR001304">
    <property type="entry name" value="C-type_lectin-like"/>
</dbReference>
<dbReference type="InterPro" id="IPR016187">
    <property type="entry name" value="CTDL_fold"/>
</dbReference>
<proteinExistence type="predicted"/>
<gene>
    <name evidence="3" type="ORF">HOLleu_00613</name>
</gene>
<keyword evidence="1" id="KW-0732">Signal</keyword>
<evidence type="ECO:0000313" key="4">
    <source>
        <dbReference type="Proteomes" id="UP001152320"/>
    </source>
</evidence>
<dbReference type="PANTHER" id="PTHR22803">
    <property type="entry name" value="MANNOSE, PHOSPHOLIPASE, LECTIN RECEPTOR RELATED"/>
    <property type="match status" value="1"/>
</dbReference>
<keyword evidence="4" id="KW-1185">Reference proteome</keyword>
<name>A0A9Q1CPP8_HOLLE</name>
<dbReference type="SMART" id="SM00034">
    <property type="entry name" value="CLECT"/>
    <property type="match status" value="1"/>
</dbReference>
<feature type="domain" description="C-type lectin" evidence="2">
    <location>
        <begin position="43"/>
        <end position="133"/>
    </location>
</feature>
<evidence type="ECO:0000256" key="1">
    <source>
        <dbReference type="SAM" id="SignalP"/>
    </source>
</evidence>
<evidence type="ECO:0000313" key="3">
    <source>
        <dbReference type="EMBL" id="KAJ8048339.1"/>
    </source>
</evidence>
<dbReference type="AlphaFoldDB" id="A0A9Q1CPP8"/>
<dbReference type="Proteomes" id="UP001152320">
    <property type="component" value="Chromosome 1"/>
</dbReference>
<protein>
    <submittedName>
        <fullName evidence="3">C-type lectin lectoxin-Lio2</fullName>
    </submittedName>
</protein>
<dbReference type="Gene3D" id="3.10.100.10">
    <property type="entry name" value="Mannose-Binding Protein A, subunit A"/>
    <property type="match status" value="1"/>
</dbReference>
<dbReference type="InterPro" id="IPR050111">
    <property type="entry name" value="C-type_lectin/snaclec_domain"/>
</dbReference>
<accession>A0A9Q1CPP8</accession>
<comment type="caution">
    <text evidence="3">The sequence shown here is derived from an EMBL/GenBank/DDBJ whole genome shotgun (WGS) entry which is preliminary data.</text>
</comment>
<dbReference type="InterPro" id="IPR016186">
    <property type="entry name" value="C-type_lectin-like/link_sf"/>
</dbReference>
<reference evidence="3" key="1">
    <citation type="submission" date="2021-10" db="EMBL/GenBank/DDBJ databases">
        <title>Tropical sea cucumber genome reveals ecological adaptation and Cuvierian tubules defense mechanism.</title>
        <authorList>
            <person name="Chen T."/>
        </authorList>
    </citation>
    <scope>NUCLEOTIDE SEQUENCE</scope>
    <source>
        <strain evidence="3">Nanhai2018</strain>
        <tissue evidence="3">Muscle</tissue>
    </source>
</reference>
<dbReference type="SUPFAM" id="SSF56436">
    <property type="entry name" value="C-type lectin-like"/>
    <property type="match status" value="1"/>
</dbReference>
<evidence type="ECO:0000259" key="2">
    <source>
        <dbReference type="PROSITE" id="PS50041"/>
    </source>
</evidence>
<sequence length="140" mass="16016">MASQHLVITRHTLVILLFVTSYSPLIFHKVEGTCVCGRPWTYHDGYCYIFLPITVNFKEAKRFCESYTDHLGESHVVSIHDEATNNFLVENVLEKLGIVDVWIGLEDVHQNGTFRWLDGSDVTYTNYKPGQPDLLLVNLS</sequence>
<feature type="signal peptide" evidence="1">
    <location>
        <begin position="1"/>
        <end position="32"/>
    </location>
</feature>
<dbReference type="EMBL" id="JAIZAY010000001">
    <property type="protein sequence ID" value="KAJ8048339.1"/>
    <property type="molecule type" value="Genomic_DNA"/>
</dbReference>
<feature type="chain" id="PRO_5040256167" evidence="1">
    <location>
        <begin position="33"/>
        <end position="140"/>
    </location>
</feature>